<dbReference type="PROSITE" id="PS50076">
    <property type="entry name" value="DNAJ_2"/>
    <property type="match status" value="1"/>
</dbReference>
<name>A0A4Z2ITX8_9TELE</name>
<evidence type="ECO:0000256" key="3">
    <source>
        <dbReference type="ARBA" id="ARBA00041533"/>
    </source>
</evidence>
<comment type="caution">
    <text evidence="8">The sequence shown here is derived from an EMBL/GenBank/DDBJ whole genome shotgun (WGS) entry which is preliminary data.</text>
</comment>
<dbReference type="GO" id="GO:0036503">
    <property type="term" value="P:ERAD pathway"/>
    <property type="evidence" value="ECO:0007669"/>
    <property type="project" value="TreeGrafter"/>
</dbReference>
<dbReference type="PRINTS" id="PR00625">
    <property type="entry name" value="JDOMAIN"/>
</dbReference>
<sequence>MMAVQGVVHRVPAYVVTLLCLAEVLPAVSESDRSYYETLNVELSASSSHIKKAFRQLAIKYHPDKNRSVDAEKTFREVVEAYRVLSNKETRRLYDSVGHEAFLKDEDPVDPEDEHETRPFGFEDLFHDFEDSPFVEEPLFHWTFDQDGSEEDDLALFYSISHRTIVHFDPEDILCLLSSWSLSGTGEYHVDRTYEDFEWLQQHLFSQEDEPGIQGVIVSTSFHLHTVPCFTLF</sequence>
<feature type="chain" id="PRO_5021450190" description="DnaJ homolog subfamily B member 9" evidence="6">
    <location>
        <begin position="32"/>
        <end position="233"/>
    </location>
</feature>
<protein>
    <recommendedName>
        <fullName evidence="2">DnaJ homolog subfamily B member 9</fullName>
    </recommendedName>
    <alternativeName>
        <fullName evidence="3">Endoplasmic reticulum DNA J domain-containing protein 4</fullName>
    </alternativeName>
</protein>
<comment type="subunit">
    <text evidence="5">Interacts with HSPA5/BiP; interaction is direct. Interacts with ERN1/IRE1 (via the luminal region). Interacts with DERL1.</text>
</comment>
<dbReference type="PANTHER" id="PTHR44360:SF1">
    <property type="entry name" value="DNAJ HOMOLOG SUBFAMILY B MEMBER 9"/>
    <property type="match status" value="1"/>
</dbReference>
<evidence type="ECO:0000259" key="7">
    <source>
        <dbReference type="PROSITE" id="PS50076"/>
    </source>
</evidence>
<evidence type="ECO:0000256" key="1">
    <source>
        <dbReference type="ARBA" id="ARBA00023186"/>
    </source>
</evidence>
<keyword evidence="9" id="KW-1185">Reference proteome</keyword>
<dbReference type="PANTHER" id="PTHR44360">
    <property type="entry name" value="DNAJ HOMOLOG SUBFAMILY B MEMBER 9"/>
    <property type="match status" value="1"/>
</dbReference>
<dbReference type="InterPro" id="IPR051948">
    <property type="entry name" value="Hsp70_co-chaperone_J-domain"/>
</dbReference>
<evidence type="ECO:0000313" key="8">
    <source>
        <dbReference type="EMBL" id="TNN81345.1"/>
    </source>
</evidence>
<feature type="signal peptide" evidence="6">
    <location>
        <begin position="1"/>
        <end position="31"/>
    </location>
</feature>
<keyword evidence="6" id="KW-0732">Signal</keyword>
<dbReference type="InterPro" id="IPR036869">
    <property type="entry name" value="J_dom_sf"/>
</dbReference>
<dbReference type="GO" id="GO:0005783">
    <property type="term" value="C:endoplasmic reticulum"/>
    <property type="evidence" value="ECO:0007669"/>
    <property type="project" value="TreeGrafter"/>
</dbReference>
<comment type="function">
    <text evidence="4">Co-chaperone for Hsp70 protein HSPA5/BiP that acts as a key repressor of the ERN1/IRE1-mediated unfolded protein response (UPR). J domain-containing co-chaperones stimulate the ATPase activity of Hsp70 proteins and are required for efficient substrate recognition by Hsp70 proteins. In the unstressed endoplasmic reticulum, interacts with the luminal region of ERN1/IRE1 and selectively recruits HSPA5/BiP: HSPA5/BiP disrupts the dimerization of the active ERN1/IRE1 luminal region, thereby inactivating ERN1/IRE1. Also involved in endoplasmic reticulum-associated degradation (ERAD) of misfolded proteins. Required for survival of B-cell progenitors and normal antibody production.</text>
</comment>
<proteinExistence type="predicted"/>
<dbReference type="SMART" id="SM00271">
    <property type="entry name" value="DnaJ"/>
    <property type="match status" value="1"/>
</dbReference>
<dbReference type="InterPro" id="IPR001623">
    <property type="entry name" value="DnaJ_domain"/>
</dbReference>
<reference evidence="8 9" key="1">
    <citation type="submission" date="2019-03" db="EMBL/GenBank/DDBJ databases">
        <title>First draft genome of Liparis tanakae, snailfish: a comprehensive survey of snailfish specific genes.</title>
        <authorList>
            <person name="Kim W."/>
            <person name="Song I."/>
            <person name="Jeong J.-H."/>
            <person name="Kim D."/>
            <person name="Kim S."/>
            <person name="Ryu S."/>
            <person name="Song J.Y."/>
            <person name="Lee S.K."/>
        </authorList>
    </citation>
    <scope>NUCLEOTIDE SEQUENCE [LARGE SCALE GENOMIC DNA]</scope>
    <source>
        <tissue evidence="8">Muscle</tissue>
    </source>
</reference>
<evidence type="ECO:0000256" key="6">
    <source>
        <dbReference type="SAM" id="SignalP"/>
    </source>
</evidence>
<evidence type="ECO:0000256" key="5">
    <source>
        <dbReference type="ARBA" id="ARBA00046365"/>
    </source>
</evidence>
<feature type="domain" description="J" evidence="7">
    <location>
        <begin position="34"/>
        <end position="98"/>
    </location>
</feature>
<evidence type="ECO:0000256" key="4">
    <source>
        <dbReference type="ARBA" id="ARBA00045428"/>
    </source>
</evidence>
<organism evidence="8 9">
    <name type="scientific">Liparis tanakae</name>
    <name type="common">Tanaka's snailfish</name>
    <dbReference type="NCBI Taxonomy" id="230148"/>
    <lineage>
        <taxon>Eukaryota</taxon>
        <taxon>Metazoa</taxon>
        <taxon>Chordata</taxon>
        <taxon>Craniata</taxon>
        <taxon>Vertebrata</taxon>
        <taxon>Euteleostomi</taxon>
        <taxon>Actinopterygii</taxon>
        <taxon>Neopterygii</taxon>
        <taxon>Teleostei</taxon>
        <taxon>Neoteleostei</taxon>
        <taxon>Acanthomorphata</taxon>
        <taxon>Eupercaria</taxon>
        <taxon>Perciformes</taxon>
        <taxon>Cottioidei</taxon>
        <taxon>Cottales</taxon>
        <taxon>Liparidae</taxon>
        <taxon>Liparis</taxon>
    </lineage>
</organism>
<dbReference type="Pfam" id="PF00226">
    <property type="entry name" value="DnaJ"/>
    <property type="match status" value="1"/>
</dbReference>
<dbReference type="GO" id="GO:0051787">
    <property type="term" value="F:misfolded protein binding"/>
    <property type="evidence" value="ECO:0007669"/>
    <property type="project" value="TreeGrafter"/>
</dbReference>
<gene>
    <name evidence="8" type="primary">Dnajb9_1</name>
    <name evidence="8" type="ORF">EYF80_008401</name>
</gene>
<keyword evidence="1" id="KW-0143">Chaperone</keyword>
<evidence type="ECO:0000256" key="2">
    <source>
        <dbReference type="ARBA" id="ARBA00040158"/>
    </source>
</evidence>
<dbReference type="AlphaFoldDB" id="A0A4Z2ITX8"/>
<dbReference type="Gene3D" id="1.10.287.110">
    <property type="entry name" value="DnaJ domain"/>
    <property type="match status" value="1"/>
</dbReference>
<dbReference type="GO" id="GO:0051087">
    <property type="term" value="F:protein-folding chaperone binding"/>
    <property type="evidence" value="ECO:0007669"/>
    <property type="project" value="TreeGrafter"/>
</dbReference>
<dbReference type="Proteomes" id="UP000314294">
    <property type="component" value="Unassembled WGS sequence"/>
</dbReference>
<accession>A0A4Z2ITX8</accession>
<evidence type="ECO:0000313" key="9">
    <source>
        <dbReference type="Proteomes" id="UP000314294"/>
    </source>
</evidence>
<dbReference type="OrthoDB" id="10250354at2759"/>
<dbReference type="EMBL" id="SRLO01000047">
    <property type="protein sequence ID" value="TNN81345.1"/>
    <property type="molecule type" value="Genomic_DNA"/>
</dbReference>
<dbReference type="CDD" id="cd06257">
    <property type="entry name" value="DnaJ"/>
    <property type="match status" value="1"/>
</dbReference>
<dbReference type="SUPFAM" id="SSF46565">
    <property type="entry name" value="Chaperone J-domain"/>
    <property type="match status" value="1"/>
</dbReference>